<keyword evidence="3 8" id="KW-0812">Transmembrane</keyword>
<dbReference type="Pfam" id="PF00990">
    <property type="entry name" value="GGDEF"/>
    <property type="match status" value="1"/>
</dbReference>
<dbReference type="NCBIfam" id="TIGR00229">
    <property type="entry name" value="sensory_box"/>
    <property type="match status" value="1"/>
</dbReference>
<dbReference type="SMART" id="SM00267">
    <property type="entry name" value="GGDEF"/>
    <property type="match status" value="1"/>
</dbReference>
<feature type="domain" description="CHASE" evidence="10">
    <location>
        <begin position="109"/>
        <end position="200"/>
    </location>
</feature>
<evidence type="ECO:0000256" key="4">
    <source>
        <dbReference type="ARBA" id="ARBA00022989"/>
    </source>
</evidence>
<organism evidence="12 13">
    <name type="scientific">Serpens gallinarum</name>
    <dbReference type="NCBI Taxonomy" id="2763075"/>
    <lineage>
        <taxon>Bacteria</taxon>
        <taxon>Pseudomonadati</taxon>
        <taxon>Pseudomonadota</taxon>
        <taxon>Gammaproteobacteria</taxon>
        <taxon>Pseudomonadales</taxon>
        <taxon>Pseudomonadaceae</taxon>
        <taxon>Pseudomonas</taxon>
    </lineage>
</organism>
<evidence type="ECO:0000259" key="9">
    <source>
        <dbReference type="PROSITE" id="PS50113"/>
    </source>
</evidence>
<keyword evidence="4 8" id="KW-1133">Transmembrane helix</keyword>
<feature type="coiled-coil region" evidence="7">
    <location>
        <begin position="44"/>
        <end position="71"/>
    </location>
</feature>
<dbReference type="InterPro" id="IPR043128">
    <property type="entry name" value="Rev_trsase/Diguanyl_cyclase"/>
</dbReference>
<dbReference type="PROSITE" id="PS50113">
    <property type="entry name" value="PAC"/>
    <property type="match status" value="1"/>
</dbReference>
<evidence type="ECO:0000256" key="3">
    <source>
        <dbReference type="ARBA" id="ARBA00022692"/>
    </source>
</evidence>
<dbReference type="Gene3D" id="3.30.450.20">
    <property type="entry name" value="PAS domain"/>
    <property type="match status" value="1"/>
</dbReference>
<accession>A0ABR8TM37</accession>
<dbReference type="RefSeq" id="WP_251835609.1">
    <property type="nucleotide sequence ID" value="NZ_JACSQG010000002.1"/>
</dbReference>
<dbReference type="PANTHER" id="PTHR45138">
    <property type="entry name" value="REGULATORY COMPONENTS OF SENSORY TRANSDUCTION SYSTEM"/>
    <property type="match status" value="1"/>
</dbReference>
<evidence type="ECO:0000256" key="6">
    <source>
        <dbReference type="ARBA" id="ARBA00034247"/>
    </source>
</evidence>
<evidence type="ECO:0000259" key="11">
    <source>
        <dbReference type="PROSITE" id="PS50887"/>
    </source>
</evidence>
<dbReference type="PROSITE" id="PS50839">
    <property type="entry name" value="CHASE"/>
    <property type="match status" value="1"/>
</dbReference>
<comment type="subcellular location">
    <subcellularLocation>
        <location evidence="1">Membrane</location>
    </subcellularLocation>
</comment>
<dbReference type="NCBIfam" id="TIGR00254">
    <property type="entry name" value="GGDEF"/>
    <property type="match status" value="1"/>
</dbReference>
<name>A0ABR8TM37_9PSED</name>
<evidence type="ECO:0000256" key="1">
    <source>
        <dbReference type="ARBA" id="ARBA00004370"/>
    </source>
</evidence>
<dbReference type="SMART" id="SM01079">
    <property type="entry name" value="CHASE"/>
    <property type="match status" value="1"/>
</dbReference>
<dbReference type="Pfam" id="PF03924">
    <property type="entry name" value="CHASE"/>
    <property type="match status" value="1"/>
</dbReference>
<sequence length="625" mass="71293">MIRAPVSLLNLLLGGLLVALFVLSGLFWQKLETDQRNFVGERVAVQARTLARQLENRLADQELDLRRLAERWLHEGGLSRADWEREAEFLLRSFPGYQSIQWLGADLRMRWLLPSEGNQAAQDFQLTPEHPNYKVAERARVSARSQLSGSFELLQGGRGLILYVPLYVPDAQSERRFDGYLQAIFRVTPLLDELLSSIADQRFGIELLEDGLRRYPDEVSPTSPDDLQRVVPLDLIDNTTFSLRLSPTSTLKARINRPWTRAVLVASLGLSLLLVAALYLAFENSRRARALLAANLRLQSEMARREQVEQALRDSREQQQLILDLTDFCRDGLFIVDSHSRKMLYMNRAIHLGLGYDRRTFIELFEQAPQKLIPGYEQWLEEVRQLHRAGLPRFLQRELLRRDGSLQPAEISAQLVSRNGREYLIGVARDNSERLQLEARLQRLSQQDGLTGLHNRRHFDQQLQAEWRRLRRIGAPLSLLMLDIDHFKSYNDTLGHLAGDDALRKVAQLLVECLQREGDIACRYGGEEFAIILTNTRLKGAEHLAARVHQRLAELAIPHPGSPLRRLTLSIGVATSDLNLQEHPQTLIAHSDQALYRAKRNGRNQTCVWAGFGVNQDAAPSLPEQ</sequence>
<dbReference type="PROSITE" id="PS50887">
    <property type="entry name" value="GGDEF"/>
    <property type="match status" value="1"/>
</dbReference>
<dbReference type="InterPro" id="IPR029787">
    <property type="entry name" value="Nucleotide_cyclase"/>
</dbReference>
<proteinExistence type="predicted"/>
<evidence type="ECO:0000313" key="12">
    <source>
        <dbReference type="EMBL" id="MBD7976835.1"/>
    </source>
</evidence>
<comment type="caution">
    <text evidence="12">The sequence shown here is derived from an EMBL/GenBank/DDBJ whole genome shotgun (WGS) entry which is preliminary data.</text>
</comment>
<dbReference type="EMBL" id="JACSQG010000002">
    <property type="protein sequence ID" value="MBD7976835.1"/>
    <property type="molecule type" value="Genomic_DNA"/>
</dbReference>
<evidence type="ECO:0000256" key="2">
    <source>
        <dbReference type="ARBA" id="ARBA00012528"/>
    </source>
</evidence>
<dbReference type="InterPro" id="IPR000700">
    <property type="entry name" value="PAS-assoc_C"/>
</dbReference>
<keyword evidence="5 8" id="KW-0472">Membrane</keyword>
<dbReference type="InterPro" id="IPR035965">
    <property type="entry name" value="PAS-like_dom_sf"/>
</dbReference>
<evidence type="ECO:0000256" key="5">
    <source>
        <dbReference type="ARBA" id="ARBA00023136"/>
    </source>
</evidence>
<dbReference type="PANTHER" id="PTHR45138:SF9">
    <property type="entry name" value="DIGUANYLATE CYCLASE DGCM-RELATED"/>
    <property type="match status" value="1"/>
</dbReference>
<gene>
    <name evidence="12" type="ORF">H9642_06485</name>
</gene>
<dbReference type="EC" id="2.7.7.65" evidence="2"/>
<keyword evidence="13" id="KW-1185">Reference proteome</keyword>
<protein>
    <recommendedName>
        <fullName evidence="2">diguanylate cyclase</fullName>
        <ecNumber evidence="2">2.7.7.65</ecNumber>
    </recommendedName>
</protein>
<evidence type="ECO:0000256" key="8">
    <source>
        <dbReference type="SAM" id="Phobius"/>
    </source>
</evidence>
<reference evidence="12 13" key="1">
    <citation type="submission" date="2020-08" db="EMBL/GenBank/DDBJ databases">
        <title>A Genomic Blueprint of the Chicken Gut Microbiome.</title>
        <authorList>
            <person name="Gilroy R."/>
            <person name="Ravi A."/>
            <person name="Getino M."/>
            <person name="Pursley I."/>
            <person name="Horton D.L."/>
            <person name="Alikhan N.-F."/>
            <person name="Baker D."/>
            <person name="Gharbi K."/>
            <person name="Hall N."/>
            <person name="Watson M."/>
            <person name="Adriaenssens E.M."/>
            <person name="Foster-Nyarko E."/>
            <person name="Jarju S."/>
            <person name="Secka A."/>
            <person name="Antonio M."/>
            <person name="Oren A."/>
            <person name="Chaudhuri R."/>
            <person name="La Ragione R.M."/>
            <person name="Hildebrand F."/>
            <person name="Pallen M.J."/>
        </authorList>
    </citation>
    <scope>NUCLEOTIDE SEQUENCE [LARGE SCALE GENOMIC DNA]</scope>
    <source>
        <strain evidence="12 13">Sa2CUA2</strain>
    </source>
</reference>
<dbReference type="Gene3D" id="3.30.70.270">
    <property type="match status" value="1"/>
</dbReference>
<dbReference type="SUPFAM" id="SSF55073">
    <property type="entry name" value="Nucleotide cyclase"/>
    <property type="match status" value="1"/>
</dbReference>
<evidence type="ECO:0000259" key="10">
    <source>
        <dbReference type="PROSITE" id="PS50839"/>
    </source>
</evidence>
<dbReference type="Proteomes" id="UP000611945">
    <property type="component" value="Unassembled WGS sequence"/>
</dbReference>
<dbReference type="InterPro" id="IPR000160">
    <property type="entry name" value="GGDEF_dom"/>
</dbReference>
<dbReference type="InterPro" id="IPR042240">
    <property type="entry name" value="CHASE_sf"/>
</dbReference>
<feature type="transmembrane region" description="Helical" evidence="8">
    <location>
        <begin position="6"/>
        <end position="28"/>
    </location>
</feature>
<dbReference type="CDD" id="cd01949">
    <property type="entry name" value="GGDEF"/>
    <property type="match status" value="1"/>
</dbReference>
<evidence type="ECO:0000256" key="7">
    <source>
        <dbReference type="SAM" id="Coils"/>
    </source>
</evidence>
<evidence type="ECO:0000313" key="13">
    <source>
        <dbReference type="Proteomes" id="UP000611945"/>
    </source>
</evidence>
<feature type="domain" description="PAC" evidence="9">
    <location>
        <begin position="393"/>
        <end position="443"/>
    </location>
</feature>
<feature type="transmembrane region" description="Helical" evidence="8">
    <location>
        <begin position="262"/>
        <end position="282"/>
    </location>
</feature>
<feature type="domain" description="GGDEF" evidence="11">
    <location>
        <begin position="475"/>
        <end position="611"/>
    </location>
</feature>
<dbReference type="CDD" id="cd00130">
    <property type="entry name" value="PAS"/>
    <property type="match status" value="1"/>
</dbReference>
<dbReference type="SUPFAM" id="SSF55785">
    <property type="entry name" value="PYP-like sensor domain (PAS domain)"/>
    <property type="match status" value="1"/>
</dbReference>
<comment type="catalytic activity">
    <reaction evidence="6">
        <text>2 GTP = 3',3'-c-di-GMP + 2 diphosphate</text>
        <dbReference type="Rhea" id="RHEA:24898"/>
        <dbReference type="ChEBI" id="CHEBI:33019"/>
        <dbReference type="ChEBI" id="CHEBI:37565"/>
        <dbReference type="ChEBI" id="CHEBI:58805"/>
        <dbReference type="EC" id="2.7.7.65"/>
    </reaction>
</comment>
<dbReference type="InterPro" id="IPR006189">
    <property type="entry name" value="CHASE_dom"/>
</dbReference>
<dbReference type="Gene3D" id="3.30.450.350">
    <property type="entry name" value="CHASE domain"/>
    <property type="match status" value="1"/>
</dbReference>
<dbReference type="InterPro" id="IPR000014">
    <property type="entry name" value="PAS"/>
</dbReference>
<dbReference type="InterPro" id="IPR050469">
    <property type="entry name" value="Diguanylate_Cyclase"/>
</dbReference>
<keyword evidence="7" id="KW-0175">Coiled coil</keyword>